<dbReference type="Proteomes" id="UP000250235">
    <property type="component" value="Unassembled WGS sequence"/>
</dbReference>
<evidence type="ECO:0000256" key="1">
    <source>
        <dbReference type="ARBA" id="ARBA00009414"/>
    </source>
</evidence>
<feature type="domain" description="GRAM" evidence="2">
    <location>
        <begin position="41"/>
        <end position="103"/>
    </location>
</feature>
<proteinExistence type="inferred from homology"/>
<accession>A0A2Z7CPN1</accession>
<dbReference type="AlphaFoldDB" id="A0A2Z7CPN1"/>
<evidence type="ECO:0000313" key="4">
    <source>
        <dbReference type="Proteomes" id="UP000250235"/>
    </source>
</evidence>
<evidence type="ECO:0000259" key="2">
    <source>
        <dbReference type="Pfam" id="PF02893"/>
    </source>
</evidence>
<dbReference type="PANTHER" id="PTHR31969">
    <property type="entry name" value="GEM-LIKE PROTEIN 2"/>
    <property type="match status" value="1"/>
</dbReference>
<reference evidence="3 4" key="1">
    <citation type="journal article" date="2015" name="Proc. Natl. Acad. Sci. U.S.A.">
        <title>The resurrection genome of Boea hygrometrica: A blueprint for survival of dehydration.</title>
        <authorList>
            <person name="Xiao L."/>
            <person name="Yang G."/>
            <person name="Zhang L."/>
            <person name="Yang X."/>
            <person name="Zhao S."/>
            <person name="Ji Z."/>
            <person name="Zhou Q."/>
            <person name="Hu M."/>
            <person name="Wang Y."/>
            <person name="Chen M."/>
            <person name="Xu Y."/>
            <person name="Jin H."/>
            <person name="Xiao X."/>
            <person name="Hu G."/>
            <person name="Bao F."/>
            <person name="Hu Y."/>
            <person name="Wan P."/>
            <person name="Li L."/>
            <person name="Deng X."/>
            <person name="Kuang T."/>
            <person name="Xiang C."/>
            <person name="Zhu J.K."/>
            <person name="Oliver M.J."/>
            <person name="He Y."/>
        </authorList>
    </citation>
    <scope>NUCLEOTIDE SEQUENCE [LARGE SCALE GENOMIC DNA]</scope>
    <source>
        <strain evidence="4">cv. XS01</strain>
    </source>
</reference>
<organism evidence="3 4">
    <name type="scientific">Dorcoceras hygrometricum</name>
    <dbReference type="NCBI Taxonomy" id="472368"/>
    <lineage>
        <taxon>Eukaryota</taxon>
        <taxon>Viridiplantae</taxon>
        <taxon>Streptophyta</taxon>
        <taxon>Embryophyta</taxon>
        <taxon>Tracheophyta</taxon>
        <taxon>Spermatophyta</taxon>
        <taxon>Magnoliopsida</taxon>
        <taxon>eudicotyledons</taxon>
        <taxon>Gunneridae</taxon>
        <taxon>Pentapetalae</taxon>
        <taxon>asterids</taxon>
        <taxon>lamiids</taxon>
        <taxon>Lamiales</taxon>
        <taxon>Gesneriaceae</taxon>
        <taxon>Didymocarpoideae</taxon>
        <taxon>Trichosporeae</taxon>
        <taxon>Loxocarpinae</taxon>
        <taxon>Dorcoceras</taxon>
    </lineage>
</organism>
<dbReference type="Pfam" id="PF02893">
    <property type="entry name" value="GRAM"/>
    <property type="match status" value="1"/>
</dbReference>
<dbReference type="EMBL" id="KQ993822">
    <property type="protein sequence ID" value="KZV48723.1"/>
    <property type="molecule type" value="Genomic_DNA"/>
</dbReference>
<dbReference type="OrthoDB" id="1736712at2759"/>
<comment type="similarity">
    <text evidence="1">Belongs to the GEM family.</text>
</comment>
<dbReference type="Gene3D" id="2.30.29.30">
    <property type="entry name" value="Pleckstrin-homology domain (PH domain)/Phosphotyrosine-binding domain (PTB)"/>
    <property type="match status" value="1"/>
</dbReference>
<evidence type="ECO:0000313" key="3">
    <source>
        <dbReference type="EMBL" id="KZV48723.1"/>
    </source>
</evidence>
<dbReference type="InterPro" id="IPR011993">
    <property type="entry name" value="PH-like_dom_sf"/>
</dbReference>
<gene>
    <name evidence="3" type="ORF">F511_25666</name>
</gene>
<dbReference type="InterPro" id="IPR037848">
    <property type="entry name" value="GEM-like"/>
</dbReference>
<sequence>MFYYHLVSKYLVHISVNNFFSPRNLTCSYLFGSLRISLILVFMHQVIIPLHNLKAVNSSASKLNQAEKYIQIISVDNHEFWFMGFLNYDSAVKHLKDALQSPHPCTSLIINTGNSVSSPKFDP</sequence>
<dbReference type="InterPro" id="IPR004182">
    <property type="entry name" value="GRAM"/>
</dbReference>
<name>A0A2Z7CPN1_9LAMI</name>
<keyword evidence="4" id="KW-1185">Reference proteome</keyword>
<protein>
    <submittedName>
        <fullName evidence="3">GEM-like protein 1</fullName>
    </submittedName>
</protein>